<accession>A0A3N4IXV6</accession>
<feature type="compositionally biased region" description="Polar residues" evidence="1">
    <location>
        <begin position="1"/>
        <end position="17"/>
    </location>
</feature>
<evidence type="ECO:0000313" key="2">
    <source>
        <dbReference type="EMBL" id="RPA89010.1"/>
    </source>
</evidence>
<reference evidence="2 3" key="1">
    <citation type="journal article" date="2018" name="Nat. Ecol. Evol.">
        <title>Pezizomycetes genomes reveal the molecular basis of ectomycorrhizal truffle lifestyle.</title>
        <authorList>
            <person name="Murat C."/>
            <person name="Payen T."/>
            <person name="Noel B."/>
            <person name="Kuo A."/>
            <person name="Morin E."/>
            <person name="Chen J."/>
            <person name="Kohler A."/>
            <person name="Krizsan K."/>
            <person name="Balestrini R."/>
            <person name="Da Silva C."/>
            <person name="Montanini B."/>
            <person name="Hainaut M."/>
            <person name="Levati E."/>
            <person name="Barry K.W."/>
            <person name="Belfiori B."/>
            <person name="Cichocki N."/>
            <person name="Clum A."/>
            <person name="Dockter R.B."/>
            <person name="Fauchery L."/>
            <person name="Guy J."/>
            <person name="Iotti M."/>
            <person name="Le Tacon F."/>
            <person name="Lindquist E.A."/>
            <person name="Lipzen A."/>
            <person name="Malagnac F."/>
            <person name="Mello A."/>
            <person name="Molinier V."/>
            <person name="Miyauchi S."/>
            <person name="Poulain J."/>
            <person name="Riccioni C."/>
            <person name="Rubini A."/>
            <person name="Sitrit Y."/>
            <person name="Splivallo R."/>
            <person name="Traeger S."/>
            <person name="Wang M."/>
            <person name="Zifcakova L."/>
            <person name="Wipf D."/>
            <person name="Zambonelli A."/>
            <person name="Paolocci F."/>
            <person name="Nowrousian M."/>
            <person name="Ottonello S."/>
            <person name="Baldrian P."/>
            <person name="Spatafora J.W."/>
            <person name="Henrissat B."/>
            <person name="Nagy L.G."/>
            <person name="Aury J.M."/>
            <person name="Wincker P."/>
            <person name="Grigoriev I.V."/>
            <person name="Bonfante P."/>
            <person name="Martin F.M."/>
        </authorList>
    </citation>
    <scope>NUCLEOTIDE SEQUENCE [LARGE SCALE GENOMIC DNA]</scope>
    <source>
        <strain evidence="2 3">120613-1</strain>
    </source>
</reference>
<sequence length="87" mass="9450">MADRAQTTPESGMSDTPQMGVITCAMPSSELDEPLVSLEQVMQFTAEAVITWLQQTSFFIQAGPHALAIKEAIIVNNLSGNLLVREE</sequence>
<dbReference type="AlphaFoldDB" id="A0A3N4IXV6"/>
<evidence type="ECO:0000313" key="3">
    <source>
        <dbReference type="Proteomes" id="UP000276215"/>
    </source>
</evidence>
<dbReference type="EMBL" id="ML120626">
    <property type="protein sequence ID" value="RPA89010.1"/>
    <property type="molecule type" value="Genomic_DNA"/>
</dbReference>
<name>A0A3N4IXV6_9PEZI</name>
<gene>
    <name evidence="2" type="ORF">L873DRAFT_753649</name>
</gene>
<dbReference type="Proteomes" id="UP000276215">
    <property type="component" value="Unassembled WGS sequence"/>
</dbReference>
<feature type="region of interest" description="Disordered" evidence="1">
    <location>
        <begin position="1"/>
        <end position="20"/>
    </location>
</feature>
<proteinExistence type="predicted"/>
<keyword evidence="3" id="KW-1185">Reference proteome</keyword>
<organism evidence="2 3">
    <name type="scientific">Choiromyces venosus 120613-1</name>
    <dbReference type="NCBI Taxonomy" id="1336337"/>
    <lineage>
        <taxon>Eukaryota</taxon>
        <taxon>Fungi</taxon>
        <taxon>Dikarya</taxon>
        <taxon>Ascomycota</taxon>
        <taxon>Pezizomycotina</taxon>
        <taxon>Pezizomycetes</taxon>
        <taxon>Pezizales</taxon>
        <taxon>Tuberaceae</taxon>
        <taxon>Choiromyces</taxon>
    </lineage>
</organism>
<evidence type="ECO:0000256" key="1">
    <source>
        <dbReference type="SAM" id="MobiDB-lite"/>
    </source>
</evidence>
<protein>
    <submittedName>
        <fullName evidence="2">Uncharacterized protein</fullName>
    </submittedName>
</protein>